<protein>
    <submittedName>
        <fullName evidence="2">Peptidoglycan-binding protein LysM</fullName>
    </submittedName>
</protein>
<comment type="caution">
    <text evidence="2">The sequence shown here is derived from an EMBL/GenBank/DDBJ whole genome shotgun (WGS) entry which is preliminary data.</text>
</comment>
<keyword evidence="1" id="KW-0472">Membrane</keyword>
<evidence type="ECO:0000313" key="3">
    <source>
        <dbReference type="Proteomes" id="UP000271937"/>
    </source>
</evidence>
<dbReference type="EMBL" id="RQVR01000011">
    <property type="protein sequence ID" value="RRJ90495.1"/>
    <property type="molecule type" value="Genomic_DNA"/>
</dbReference>
<accession>A0A3P3W5S2</accession>
<evidence type="ECO:0000313" key="2">
    <source>
        <dbReference type="EMBL" id="RRJ90495.1"/>
    </source>
</evidence>
<keyword evidence="1" id="KW-0812">Transmembrane</keyword>
<name>A0A3P3W5S2_9FLAO</name>
<dbReference type="OrthoDB" id="1143238at2"/>
<proteinExistence type="predicted"/>
<dbReference type="RefSeq" id="WP_125013078.1">
    <property type="nucleotide sequence ID" value="NZ_RQVR01000011.1"/>
</dbReference>
<dbReference type="Proteomes" id="UP000271937">
    <property type="component" value="Unassembled WGS sequence"/>
</dbReference>
<evidence type="ECO:0000256" key="1">
    <source>
        <dbReference type="SAM" id="Phobius"/>
    </source>
</evidence>
<keyword evidence="3" id="KW-1185">Reference proteome</keyword>
<keyword evidence="1" id="KW-1133">Transmembrane helix</keyword>
<feature type="transmembrane region" description="Helical" evidence="1">
    <location>
        <begin position="6"/>
        <end position="23"/>
    </location>
</feature>
<organism evidence="2 3">
    <name type="scientific">Flavobacterium macacae</name>
    <dbReference type="NCBI Taxonomy" id="2488993"/>
    <lineage>
        <taxon>Bacteria</taxon>
        <taxon>Pseudomonadati</taxon>
        <taxon>Bacteroidota</taxon>
        <taxon>Flavobacteriia</taxon>
        <taxon>Flavobacteriales</taxon>
        <taxon>Flavobacteriaceae</taxon>
        <taxon>Flavobacterium</taxon>
    </lineage>
</organism>
<gene>
    <name evidence="2" type="ORF">EG849_10705</name>
</gene>
<dbReference type="AlphaFoldDB" id="A0A3P3W5S2"/>
<sequence length="213" mass="23825">MIKKCYFFAGLIVSVAFITLGFTSKESEKNSWFYVGEDEEIIYTVPTQDECEYVNLQLPFTGKSYTGFKQAIAIRESQGQYKLINTFGYMGKYQFGGAALRSIGIKDKRDFLNNPRLQEKAFKALLSINKAMLENEIEKYEGKIINGIKITESGILAAAHLGGAGSVKSYLRSNGKNKFKDGYGTSLKSYFKKFGGYDTSHIVANMNAKVKLN</sequence>
<reference evidence="2 3" key="1">
    <citation type="submission" date="2018-11" db="EMBL/GenBank/DDBJ databases">
        <title>Flavobacterium sp. nov., YIM 102600 draft genome.</title>
        <authorList>
            <person name="Li G."/>
            <person name="Jiang Y."/>
        </authorList>
    </citation>
    <scope>NUCLEOTIDE SEQUENCE [LARGE SCALE GENOMIC DNA]</scope>
    <source>
        <strain evidence="2 3">YIM 102600</strain>
    </source>
</reference>